<dbReference type="EMBL" id="QXCT01000002">
    <property type="protein sequence ID" value="MDW9257144.1"/>
    <property type="molecule type" value="Genomic_DNA"/>
</dbReference>
<proteinExistence type="predicted"/>
<comment type="caution">
    <text evidence="1">The sequence shown here is derived from an EMBL/GenBank/DDBJ whole genome shotgun (WGS) entry which is preliminary data.</text>
</comment>
<protein>
    <submittedName>
        <fullName evidence="1">Uncharacterized protein</fullName>
    </submittedName>
</protein>
<sequence length="43" mass="4677">MNGAARRRERVAPQRMPPARAIARKLLSSAAFLGSKTADALIR</sequence>
<dbReference type="Proteomes" id="UP001272137">
    <property type="component" value="Unassembled WGS sequence"/>
</dbReference>
<evidence type="ECO:0000313" key="1">
    <source>
        <dbReference type="EMBL" id="MDW9257144.1"/>
    </source>
</evidence>
<name>A0AAW9D5I7_BURTH</name>
<gene>
    <name evidence="1" type="ORF">C7S16_0562</name>
</gene>
<organism evidence="1 2">
    <name type="scientific">Burkholderia thailandensis</name>
    <dbReference type="NCBI Taxonomy" id="57975"/>
    <lineage>
        <taxon>Bacteria</taxon>
        <taxon>Pseudomonadati</taxon>
        <taxon>Pseudomonadota</taxon>
        <taxon>Betaproteobacteria</taxon>
        <taxon>Burkholderiales</taxon>
        <taxon>Burkholderiaceae</taxon>
        <taxon>Burkholderia</taxon>
        <taxon>pseudomallei group</taxon>
    </lineage>
</organism>
<dbReference type="AlphaFoldDB" id="A0AAW9D5I7"/>
<reference evidence="1" key="1">
    <citation type="submission" date="2018-08" db="EMBL/GenBank/DDBJ databases">
        <title>Identification of Burkholderia cepacia strains that express a Burkholderia pseudomallei-like capsular polysaccharide.</title>
        <authorList>
            <person name="Burtnick M.N."/>
            <person name="Vongsouvath M."/>
            <person name="Newton P."/>
            <person name="Wuthiekanun V."/>
            <person name="Limmathurotsakul D."/>
            <person name="Brett P.J."/>
            <person name="Chantratita N."/>
            <person name="Dance D.A."/>
        </authorList>
    </citation>
    <scope>NUCLEOTIDE SEQUENCE</scope>
    <source>
        <strain evidence="1">SBXCC001</strain>
    </source>
</reference>
<evidence type="ECO:0000313" key="2">
    <source>
        <dbReference type="Proteomes" id="UP001272137"/>
    </source>
</evidence>
<accession>A0AAW9D5I7</accession>